<keyword evidence="1" id="KW-0732">Signal</keyword>
<keyword evidence="4" id="KW-1185">Reference proteome</keyword>
<sequence length="1638" mass="172775">MQRNLVKVVLNLIFLFVSTIAVAQLPFSMCSPTGGARADLLGSQAKYRAGGNATPVTFTIPVGTATVMVYTSSHDSRPFASWTSAGESATSAKYDDADEDYITINAIVNLKTRKSSGFLNYAQYTQNAGTNLYGWRNVDLGTWASSQALSGHDVSSPILNNVNISVSGNTLTIQESNTTIHTSYYVEFISADVSSLNPNGFDSRSLLNTSNIATNSELIVPVPAGTNIIFISGKGTNGNNNSNTDPGGGTEEGYSNMRFSVDVNKGMMDGFITVANGGVASYRSTYVINDRPIEELRDFFATPAYLTGDYTSKNTTLGRVGRYNPKIYISGNNLHIVRDGEYARDFDDVYTFEFYTRINQPTSAEFIDNETRFIAPTSISSKEVTVKIPAGSRFIYFNQTGNANNSARVDNENSMAAYAVLDLEAGIANGFYYQQVGFNSGTLRRDDNFAFKNLPLYGAGNGNSARNNTGTTGKFFTGETARYDLFFKLSPDKSEIKITNTMALVHDQYQVLMSLDFFGSRPDLAINTSHVSFTKGADCKEVKAKIRISNPGSGESPGSIPVSFYEGDPTTNPNAKRLLTDAVVFNTSLPSLQEQDFTYALNLSAYSNLNIPITVILNDDGSFAPNLNQSIGTPFSLSDLKNQSDKRIECDYGNNKFQATINVNNCPTVNLDPDRSSGTSANNYLDYFTAGSAGTRIADNDMIIVDPENNNLQSATITLTNRPDGNASESLFVDGTLPGGLVWNYNSATGALTITGNGAQTDYITAIKLVKFKTTNPSPNTSDRIVTTILNDGVENGPASNTTIKILTNPQINVTGNGITITDGVNTTNIPDGTNYGNVAGNTGNVNHTFVIQNVGTGIINLTAPTNKVTITGHAGFSVSTQPSTTALTSNATTDFIVSFNTNAYPSKGTYTASISIVNDDPNVPRSNYTFAVQININNVPTVRDFQKSGPEDQIINFNAGDFTSHFTDADADPLTEIEIIDLPLNGSLKLNGNPILPGQKIPAAQLSNIAFTPSANWNGNTSFGWKATDGLAYSVAPAKVNITVTPVNDPPIVATITKTGSKNTNVPFTGSDFISKFTDIDGDALTKIRIESLPLASEGVLMYNGSPVASGDEINVTDLSQLSFVPTPNWSGSTSFNWNGFDGTTYATAPAAVNITLSDVNGIPSIQNITKSGPQNVTVPFTAANFTDKFFDIDGGLTKIQVLSLPTNGTLLLNGLPVAINQEINNADLGNISFVPNTNWTGSTVFSWNGYDGQAYAANPANVNISITPNNPPVVSNISKTGPEDTPINFSAVDFTSKFSDLDGNSLTKIQIVNLPSNGVLKLNGVDINAGDEITAADLSKITFTPVPNWNGTTNFQWNGFDGTSYATTPANVNITITAVNDNPVFSQTSYTDATCEATAKTGTITAATDVDGDSLTYASGTAPTKGTAIVNSSTGAYTYTPTAGQTGSDSFNIVASDGNGGTATATVSFTINAKPFVAAIAGTGEVCVDGTRTLTNATTGGTWSSATPAVATISASGVVTGKTSGTSVISYTVTDNNTGCATTVNYTITVNPLPTVAAIAGTGEVCVDGTRTLTNATTGGTWSSATPAVATISASGVVTGKTSGTSVISYTVTDNNTGCATTVNYTITVNPLPTVA</sequence>
<dbReference type="GO" id="GO:0016020">
    <property type="term" value="C:membrane"/>
    <property type="evidence" value="ECO:0007669"/>
    <property type="project" value="InterPro"/>
</dbReference>
<evidence type="ECO:0000313" key="4">
    <source>
        <dbReference type="Proteomes" id="UP000219281"/>
    </source>
</evidence>
<accession>A0A285ZUT7</accession>
<dbReference type="InterPro" id="IPR040853">
    <property type="entry name" value="RapA2_cadherin-like"/>
</dbReference>
<proteinExistence type="predicted"/>
<evidence type="ECO:0000259" key="2">
    <source>
        <dbReference type="Pfam" id="PF17803"/>
    </source>
</evidence>
<evidence type="ECO:0000256" key="1">
    <source>
        <dbReference type="SAM" id="SignalP"/>
    </source>
</evidence>
<protein>
    <recommendedName>
        <fullName evidence="2">RapA2 cadherin-like domain-containing protein</fullName>
    </recommendedName>
</protein>
<dbReference type="EMBL" id="OCMT01000001">
    <property type="protein sequence ID" value="SOD13388.1"/>
    <property type="molecule type" value="Genomic_DNA"/>
</dbReference>
<feature type="domain" description="RapA2 cadherin-like" evidence="2">
    <location>
        <begin position="1039"/>
        <end position="1091"/>
    </location>
</feature>
<dbReference type="Proteomes" id="UP000219281">
    <property type="component" value="Unassembled WGS sequence"/>
</dbReference>
<reference evidence="4" key="1">
    <citation type="submission" date="2017-09" db="EMBL/GenBank/DDBJ databases">
        <authorList>
            <person name="Varghese N."/>
            <person name="Submissions S."/>
        </authorList>
    </citation>
    <scope>NUCLEOTIDE SEQUENCE [LARGE SCALE GENOMIC DNA]</scope>
    <source>
        <strain evidence="4">CGMCC 1.12803</strain>
    </source>
</reference>
<dbReference type="Pfam" id="PF17963">
    <property type="entry name" value="Big_9"/>
    <property type="match status" value="1"/>
</dbReference>
<dbReference type="Gene3D" id="2.60.40.3440">
    <property type="match status" value="1"/>
</dbReference>
<feature type="non-terminal residue" evidence="3">
    <location>
        <position position="1638"/>
    </location>
</feature>
<dbReference type="GO" id="GO:0005509">
    <property type="term" value="F:calcium ion binding"/>
    <property type="evidence" value="ECO:0007669"/>
    <property type="project" value="InterPro"/>
</dbReference>
<dbReference type="SUPFAM" id="SSF49313">
    <property type="entry name" value="Cadherin-like"/>
    <property type="match status" value="1"/>
</dbReference>
<organism evidence="3 4">
    <name type="scientific">Pedobacter xixiisoli</name>
    <dbReference type="NCBI Taxonomy" id="1476464"/>
    <lineage>
        <taxon>Bacteria</taxon>
        <taxon>Pseudomonadati</taxon>
        <taxon>Bacteroidota</taxon>
        <taxon>Sphingobacteriia</taxon>
        <taxon>Sphingobacteriales</taxon>
        <taxon>Sphingobacteriaceae</taxon>
        <taxon>Pedobacter</taxon>
    </lineage>
</organism>
<feature type="chain" id="PRO_5012673681" description="RapA2 cadherin-like domain-containing protein" evidence="1">
    <location>
        <begin position="24"/>
        <end position="1638"/>
    </location>
</feature>
<evidence type="ECO:0000313" key="3">
    <source>
        <dbReference type="EMBL" id="SOD13388.1"/>
    </source>
</evidence>
<dbReference type="NCBIfam" id="NF012211">
    <property type="entry name" value="tand_rpt_95"/>
    <property type="match status" value="3"/>
</dbReference>
<dbReference type="Gene3D" id="2.60.40.1080">
    <property type="match status" value="2"/>
</dbReference>
<name>A0A285ZUT7_9SPHI</name>
<feature type="domain" description="RapA2 cadherin-like" evidence="2">
    <location>
        <begin position="1262"/>
        <end position="1326"/>
    </location>
</feature>
<gene>
    <name evidence="3" type="ORF">SAMN06297358_1218</name>
</gene>
<feature type="signal peptide" evidence="1">
    <location>
        <begin position="1"/>
        <end position="23"/>
    </location>
</feature>
<dbReference type="Pfam" id="PF17803">
    <property type="entry name" value="Cadherin_4"/>
    <property type="match status" value="2"/>
</dbReference>
<dbReference type="InterPro" id="IPR015919">
    <property type="entry name" value="Cadherin-like_sf"/>
</dbReference>